<accession>A0A2K9DJA6</accession>
<reference evidence="1 2" key="1">
    <citation type="submission" date="2017-12" db="EMBL/GenBank/DDBJ databases">
        <title>Isolation and characterization of estrogens degradatiion strain Microbacterium hominis SJTG1.</title>
        <authorList>
            <person name="Xiong W."/>
            <person name="Yin C."/>
            <person name="Zheng D."/>
            <person name="Liang R."/>
        </authorList>
    </citation>
    <scope>NUCLEOTIDE SEQUENCE [LARGE SCALE GENOMIC DNA]</scope>
    <source>
        <strain evidence="1 2">SJTG1</strain>
    </source>
</reference>
<gene>
    <name evidence="1" type="ORF">CXR34_09025</name>
</gene>
<evidence type="ECO:0000313" key="1">
    <source>
        <dbReference type="EMBL" id="AUG29577.1"/>
    </source>
</evidence>
<protein>
    <submittedName>
        <fullName evidence="1">Uncharacterized protein</fullName>
    </submittedName>
</protein>
<organism evidence="1 2">
    <name type="scientific">Microbacterium hominis</name>
    <dbReference type="NCBI Taxonomy" id="162426"/>
    <lineage>
        <taxon>Bacteria</taxon>
        <taxon>Bacillati</taxon>
        <taxon>Actinomycetota</taxon>
        <taxon>Actinomycetes</taxon>
        <taxon>Micrococcales</taxon>
        <taxon>Microbacteriaceae</taxon>
        <taxon>Microbacterium</taxon>
    </lineage>
</organism>
<dbReference type="EMBL" id="CP025299">
    <property type="protein sequence ID" value="AUG29577.1"/>
    <property type="molecule type" value="Genomic_DNA"/>
</dbReference>
<dbReference type="AlphaFoldDB" id="A0A2K9DJA6"/>
<evidence type="ECO:0000313" key="2">
    <source>
        <dbReference type="Proteomes" id="UP000233276"/>
    </source>
</evidence>
<dbReference type="Proteomes" id="UP000233276">
    <property type="component" value="Chromosome"/>
</dbReference>
<name>A0A2K9DJA6_9MICO</name>
<proteinExistence type="predicted"/>
<sequence>MTDEPWRRVHQCSADACVATIADERWAMTKSDWFFQRNGAAFCPDHLPEWVPEWRARRGFSRLAENS</sequence>
<dbReference type="KEGG" id="mhos:CXR34_09025"/>